<sequence>MVYDLDLDKLRLLSGVGDLRGRLLPVRLPTSLMEHKARGLELLLPRTSPRLPAAGAEISADDSSRGRNPLGD</sequence>
<name>A0A392S0J7_9FABA</name>
<dbReference type="AlphaFoldDB" id="A0A392S0J7"/>
<dbReference type="EMBL" id="LXQA010291243">
    <property type="protein sequence ID" value="MCI41356.1"/>
    <property type="molecule type" value="Genomic_DNA"/>
</dbReference>
<accession>A0A392S0J7</accession>
<feature type="region of interest" description="Disordered" evidence="1">
    <location>
        <begin position="53"/>
        <end position="72"/>
    </location>
</feature>
<evidence type="ECO:0000313" key="2">
    <source>
        <dbReference type="EMBL" id="MCI41356.1"/>
    </source>
</evidence>
<keyword evidence="3" id="KW-1185">Reference proteome</keyword>
<dbReference type="Proteomes" id="UP000265520">
    <property type="component" value="Unassembled WGS sequence"/>
</dbReference>
<reference evidence="2 3" key="1">
    <citation type="journal article" date="2018" name="Front. Plant Sci.">
        <title>Red Clover (Trifolium pratense) and Zigzag Clover (T. medium) - A Picture of Genomic Similarities and Differences.</title>
        <authorList>
            <person name="Dluhosova J."/>
            <person name="Istvanek J."/>
            <person name="Nedelnik J."/>
            <person name="Repkova J."/>
        </authorList>
    </citation>
    <scope>NUCLEOTIDE SEQUENCE [LARGE SCALE GENOMIC DNA]</scope>
    <source>
        <strain evidence="3">cv. 10/8</strain>
        <tissue evidence="2">Leaf</tissue>
    </source>
</reference>
<comment type="caution">
    <text evidence="2">The sequence shown here is derived from an EMBL/GenBank/DDBJ whole genome shotgun (WGS) entry which is preliminary data.</text>
</comment>
<proteinExistence type="predicted"/>
<organism evidence="2 3">
    <name type="scientific">Trifolium medium</name>
    <dbReference type="NCBI Taxonomy" id="97028"/>
    <lineage>
        <taxon>Eukaryota</taxon>
        <taxon>Viridiplantae</taxon>
        <taxon>Streptophyta</taxon>
        <taxon>Embryophyta</taxon>
        <taxon>Tracheophyta</taxon>
        <taxon>Spermatophyta</taxon>
        <taxon>Magnoliopsida</taxon>
        <taxon>eudicotyledons</taxon>
        <taxon>Gunneridae</taxon>
        <taxon>Pentapetalae</taxon>
        <taxon>rosids</taxon>
        <taxon>fabids</taxon>
        <taxon>Fabales</taxon>
        <taxon>Fabaceae</taxon>
        <taxon>Papilionoideae</taxon>
        <taxon>50 kb inversion clade</taxon>
        <taxon>NPAAA clade</taxon>
        <taxon>Hologalegina</taxon>
        <taxon>IRL clade</taxon>
        <taxon>Trifolieae</taxon>
        <taxon>Trifolium</taxon>
    </lineage>
</organism>
<evidence type="ECO:0000256" key="1">
    <source>
        <dbReference type="SAM" id="MobiDB-lite"/>
    </source>
</evidence>
<evidence type="ECO:0000313" key="3">
    <source>
        <dbReference type="Proteomes" id="UP000265520"/>
    </source>
</evidence>
<protein>
    <submittedName>
        <fullName evidence="2">Uncharacterized protein</fullName>
    </submittedName>
</protein>